<feature type="active site" evidence="5">
    <location>
        <position position="258"/>
    </location>
</feature>
<evidence type="ECO:0000256" key="5">
    <source>
        <dbReference type="PROSITE-ProRule" id="PRU00239"/>
    </source>
</evidence>
<sequence length="724" mass="84632">MLCKKHEDYINEYLEFRRSLLEYRQNGTVFIDKDFRPFENIEEPKVKLKKEDIELRRIDEVYKGPLFDEKLINSDCAVQGRLGDCYFIAAMMKLASYPKIVIKMFVKEANVILGAVANSINIKCGGVAICLYSHGKRTPVVVDTYLPFYKGTSKLVFCRPSDLKYSICFCLIEKAYAKLNGSYSNIASGNFCNAMYALTGYFPTSILISKLLNDTEQRPSQQLIDYMEKGCLMDCSIHLSETTMSKNEIEDAGLIKNHSYSIIDIIPYNGNVFFKLKNPWCHGEWNKDWSDNSCLWNDKMRKDLKMEIADDGVFIMIEQDFFKYFTSLCVSKPIPENWHSKSIYIDLCPDENDGYEYKKVNARIDKKPNYVIKLCEKVPDDEEVVFEILTERKAYFLDEVKIIDDKISQIQFICALSNGNRLTNEVLMSSYKTIYTISKSINGFEYKLNDKNESFTIAIQRIEKRDFNEHCSIQIFCKYNFILYEINNPENLVEENTNYQSIFDDAISLHARKLTKIPDLQLNSEEQEKIIDGIFATERELKDKEMELTKEKEELLKKAHELTEKINELQNDLKTINENDNIESKNNLLNEAETELLICFKKIEEKELEIDKINIDIYSILNCRRKQMISRASSNDTNDDFEKQNRNYMKENTEVWGVLTKESFQPITDKKILSVLNEENQRKQQIKEVPNQQDTTKNKKPNLNMMLSKYVRKIVRPNVNKNKK</sequence>
<evidence type="ECO:0000256" key="4">
    <source>
        <dbReference type="ARBA" id="ARBA00022807"/>
    </source>
</evidence>
<evidence type="ECO:0000256" key="1">
    <source>
        <dbReference type="ARBA" id="ARBA00007623"/>
    </source>
</evidence>
<dbReference type="EMBL" id="JAPFFF010000013">
    <property type="protein sequence ID" value="KAK8871659.1"/>
    <property type="molecule type" value="Genomic_DNA"/>
</dbReference>
<dbReference type="SMART" id="SM00230">
    <property type="entry name" value="CysPc"/>
    <property type="match status" value="1"/>
</dbReference>
<feature type="region of interest" description="Disordered" evidence="7">
    <location>
        <begin position="682"/>
        <end position="702"/>
    </location>
</feature>
<evidence type="ECO:0000313" key="9">
    <source>
        <dbReference type="EMBL" id="KAK8871659.1"/>
    </source>
</evidence>
<evidence type="ECO:0000256" key="7">
    <source>
        <dbReference type="SAM" id="MobiDB-lite"/>
    </source>
</evidence>
<keyword evidence="2 5" id="KW-0645">Protease</keyword>
<gene>
    <name evidence="9" type="ORF">M9Y10_007397</name>
</gene>
<feature type="active site" evidence="5">
    <location>
        <position position="278"/>
    </location>
</feature>
<protein>
    <recommendedName>
        <fullName evidence="8">Calpain catalytic domain-containing protein</fullName>
    </recommendedName>
</protein>
<comment type="caution">
    <text evidence="9">The sequence shown here is derived from an EMBL/GenBank/DDBJ whole genome shotgun (WGS) entry which is preliminary data.</text>
</comment>
<accession>A0ABR2J1G0</accession>
<keyword evidence="6" id="KW-0175">Coiled coil</keyword>
<dbReference type="InterPro" id="IPR038765">
    <property type="entry name" value="Papain-like_cys_pep_sf"/>
</dbReference>
<proteinExistence type="inferred from homology"/>
<evidence type="ECO:0000256" key="6">
    <source>
        <dbReference type="SAM" id="Coils"/>
    </source>
</evidence>
<dbReference type="SUPFAM" id="SSF54001">
    <property type="entry name" value="Cysteine proteinases"/>
    <property type="match status" value="1"/>
</dbReference>
<dbReference type="PANTHER" id="PTHR10183:SF379">
    <property type="entry name" value="CALPAIN-5"/>
    <property type="match status" value="1"/>
</dbReference>
<dbReference type="Proteomes" id="UP001470230">
    <property type="component" value="Unassembled WGS sequence"/>
</dbReference>
<evidence type="ECO:0000256" key="2">
    <source>
        <dbReference type="ARBA" id="ARBA00022670"/>
    </source>
</evidence>
<keyword evidence="10" id="KW-1185">Reference proteome</keyword>
<dbReference type="PROSITE" id="PS50203">
    <property type="entry name" value="CALPAIN_CAT"/>
    <property type="match status" value="1"/>
</dbReference>
<feature type="active site" evidence="5">
    <location>
        <position position="85"/>
    </location>
</feature>
<evidence type="ECO:0000313" key="10">
    <source>
        <dbReference type="Proteomes" id="UP001470230"/>
    </source>
</evidence>
<dbReference type="InterPro" id="IPR022684">
    <property type="entry name" value="Calpain_cysteine_protease"/>
</dbReference>
<feature type="coiled-coil region" evidence="6">
    <location>
        <begin position="534"/>
        <end position="609"/>
    </location>
</feature>
<dbReference type="Gene3D" id="3.90.70.10">
    <property type="entry name" value="Cysteine proteinases"/>
    <property type="match status" value="1"/>
</dbReference>
<keyword evidence="4 5" id="KW-0788">Thiol protease</keyword>
<evidence type="ECO:0000259" key="8">
    <source>
        <dbReference type="PROSITE" id="PS50203"/>
    </source>
</evidence>
<organism evidence="9 10">
    <name type="scientific">Tritrichomonas musculus</name>
    <dbReference type="NCBI Taxonomy" id="1915356"/>
    <lineage>
        <taxon>Eukaryota</taxon>
        <taxon>Metamonada</taxon>
        <taxon>Parabasalia</taxon>
        <taxon>Tritrichomonadida</taxon>
        <taxon>Tritrichomonadidae</taxon>
        <taxon>Tritrichomonas</taxon>
    </lineage>
</organism>
<feature type="domain" description="Calpain catalytic" evidence="8">
    <location>
        <begin position="29"/>
        <end position="334"/>
    </location>
</feature>
<name>A0ABR2J1G0_9EUKA</name>
<dbReference type="PRINTS" id="PR00704">
    <property type="entry name" value="CALPAIN"/>
</dbReference>
<reference evidence="9 10" key="1">
    <citation type="submission" date="2024-04" db="EMBL/GenBank/DDBJ databases">
        <title>Tritrichomonas musculus Genome.</title>
        <authorList>
            <person name="Alves-Ferreira E."/>
            <person name="Grigg M."/>
            <person name="Lorenzi H."/>
            <person name="Galac M."/>
        </authorList>
    </citation>
    <scope>NUCLEOTIDE SEQUENCE [LARGE SCALE GENOMIC DNA]</scope>
    <source>
        <strain evidence="9 10">EAF2021</strain>
    </source>
</reference>
<evidence type="ECO:0000256" key="3">
    <source>
        <dbReference type="ARBA" id="ARBA00022801"/>
    </source>
</evidence>
<dbReference type="InterPro" id="IPR001300">
    <property type="entry name" value="Peptidase_C2_calpain_cat"/>
</dbReference>
<comment type="similarity">
    <text evidence="1">Belongs to the peptidase C2 family.</text>
</comment>
<dbReference type="Pfam" id="PF00648">
    <property type="entry name" value="Peptidase_C2"/>
    <property type="match status" value="1"/>
</dbReference>
<keyword evidence="3 5" id="KW-0378">Hydrolase</keyword>
<dbReference type="PANTHER" id="PTHR10183">
    <property type="entry name" value="CALPAIN"/>
    <property type="match status" value="1"/>
</dbReference>